<protein>
    <submittedName>
        <fullName evidence="1">Uncharacterized protein</fullName>
    </submittedName>
</protein>
<accession>A0AC60PV79</accession>
<name>A0AC60PV79_IXOPE</name>
<dbReference type="Proteomes" id="UP000805193">
    <property type="component" value="Unassembled WGS sequence"/>
</dbReference>
<sequence>MKKKASAPSPNEVLFLGGAQAPKKITEILELGPKFSIQPTPKPIEKLCLARTLADRVISEERERCISEAVGVMRRKPNHRRETIRTRDVVTYFKENQLKLLTADKERGFVVLPKRLFGEKSHTAILKNFRQVNKIFLSKVKTSAKVLCDRLQLSQLLKKIQASKKTQSICVL</sequence>
<organism evidence="1 2">
    <name type="scientific">Ixodes persulcatus</name>
    <name type="common">Taiga tick</name>
    <dbReference type="NCBI Taxonomy" id="34615"/>
    <lineage>
        <taxon>Eukaryota</taxon>
        <taxon>Metazoa</taxon>
        <taxon>Ecdysozoa</taxon>
        <taxon>Arthropoda</taxon>
        <taxon>Chelicerata</taxon>
        <taxon>Arachnida</taxon>
        <taxon>Acari</taxon>
        <taxon>Parasitiformes</taxon>
        <taxon>Ixodida</taxon>
        <taxon>Ixodoidea</taxon>
        <taxon>Ixodidae</taxon>
        <taxon>Ixodinae</taxon>
        <taxon>Ixodes</taxon>
    </lineage>
</organism>
<gene>
    <name evidence="1" type="ORF">HPB47_028151</name>
</gene>
<comment type="caution">
    <text evidence="1">The sequence shown here is derived from an EMBL/GenBank/DDBJ whole genome shotgun (WGS) entry which is preliminary data.</text>
</comment>
<reference evidence="1 2" key="1">
    <citation type="journal article" date="2020" name="Cell">
        <title>Large-Scale Comparative Analyses of Tick Genomes Elucidate Their Genetic Diversity and Vector Capacities.</title>
        <authorList>
            <consortium name="Tick Genome and Microbiome Consortium (TIGMIC)"/>
            <person name="Jia N."/>
            <person name="Wang J."/>
            <person name="Shi W."/>
            <person name="Du L."/>
            <person name="Sun Y."/>
            <person name="Zhan W."/>
            <person name="Jiang J.F."/>
            <person name="Wang Q."/>
            <person name="Zhang B."/>
            <person name="Ji P."/>
            <person name="Bell-Sakyi L."/>
            <person name="Cui X.M."/>
            <person name="Yuan T.T."/>
            <person name="Jiang B.G."/>
            <person name="Yang W.F."/>
            <person name="Lam T.T."/>
            <person name="Chang Q.C."/>
            <person name="Ding S.J."/>
            <person name="Wang X.J."/>
            <person name="Zhu J.G."/>
            <person name="Ruan X.D."/>
            <person name="Zhao L."/>
            <person name="Wei J.T."/>
            <person name="Ye R.Z."/>
            <person name="Que T.C."/>
            <person name="Du C.H."/>
            <person name="Zhou Y.H."/>
            <person name="Cheng J.X."/>
            <person name="Dai P.F."/>
            <person name="Guo W.B."/>
            <person name="Han X.H."/>
            <person name="Huang E.J."/>
            <person name="Li L.F."/>
            <person name="Wei W."/>
            <person name="Gao Y.C."/>
            <person name="Liu J.Z."/>
            <person name="Shao H.Z."/>
            <person name="Wang X."/>
            <person name="Wang C.C."/>
            <person name="Yang T.C."/>
            <person name="Huo Q.B."/>
            <person name="Li W."/>
            <person name="Chen H.Y."/>
            <person name="Chen S.E."/>
            <person name="Zhou L.G."/>
            <person name="Ni X.B."/>
            <person name="Tian J.H."/>
            <person name="Sheng Y."/>
            <person name="Liu T."/>
            <person name="Pan Y.S."/>
            <person name="Xia L.Y."/>
            <person name="Li J."/>
            <person name="Zhao F."/>
            <person name="Cao W.C."/>
        </authorList>
    </citation>
    <scope>NUCLEOTIDE SEQUENCE [LARGE SCALE GENOMIC DNA]</scope>
    <source>
        <strain evidence="1">Iper-2018</strain>
    </source>
</reference>
<keyword evidence="2" id="KW-1185">Reference proteome</keyword>
<evidence type="ECO:0000313" key="1">
    <source>
        <dbReference type="EMBL" id="KAG0424630.1"/>
    </source>
</evidence>
<proteinExistence type="predicted"/>
<dbReference type="EMBL" id="JABSTQ010009951">
    <property type="protein sequence ID" value="KAG0424630.1"/>
    <property type="molecule type" value="Genomic_DNA"/>
</dbReference>
<evidence type="ECO:0000313" key="2">
    <source>
        <dbReference type="Proteomes" id="UP000805193"/>
    </source>
</evidence>